<feature type="region of interest" description="Disordered" evidence="1">
    <location>
        <begin position="1"/>
        <end position="48"/>
    </location>
</feature>
<dbReference type="AlphaFoldDB" id="A0A388TDN8"/>
<sequence>MVKNKNIRELSGNFDKKQEPKTGYRNPPINTRFQPGESGNPDGKPVGTLSLTTLLKNALDKHEPIKVNGKERKLSRADIMILKFFQNMMSENIDSELFLKYFREALDRVDGKPAQELRGNFNNNNYDMTDKLKNLSIEELRKLARI</sequence>
<keyword evidence="4" id="KW-1185">Reference proteome</keyword>
<protein>
    <recommendedName>
        <fullName evidence="2">DUF5681 domain-containing protein</fullName>
    </recommendedName>
</protein>
<gene>
    <name evidence="3" type="ORF">NO1_1751</name>
</gene>
<comment type="caution">
    <text evidence="3">The sequence shown here is derived from an EMBL/GenBank/DDBJ whole genome shotgun (WGS) entry which is preliminary data.</text>
</comment>
<feature type="domain" description="DUF5681" evidence="2">
    <location>
        <begin position="31"/>
        <end position="92"/>
    </location>
</feature>
<dbReference type="Proteomes" id="UP000269352">
    <property type="component" value="Unassembled WGS sequence"/>
</dbReference>
<evidence type="ECO:0000256" key="1">
    <source>
        <dbReference type="SAM" id="MobiDB-lite"/>
    </source>
</evidence>
<evidence type="ECO:0000259" key="2">
    <source>
        <dbReference type="Pfam" id="PF18932"/>
    </source>
</evidence>
<organism evidence="3 4">
    <name type="scientific">Termititenax aidoneus</name>
    <dbReference type="NCBI Taxonomy" id="2218524"/>
    <lineage>
        <taxon>Bacteria</taxon>
        <taxon>Bacillati</taxon>
        <taxon>Candidatus Margulisiibacteriota</taxon>
        <taxon>Candidatus Termititenacia</taxon>
        <taxon>Candidatus Termititenacales</taxon>
        <taxon>Candidatus Termititenacaceae</taxon>
        <taxon>Candidatus Termititenax</taxon>
    </lineage>
</organism>
<dbReference type="Pfam" id="PF18932">
    <property type="entry name" value="DUF5681"/>
    <property type="match status" value="1"/>
</dbReference>
<dbReference type="InterPro" id="IPR043736">
    <property type="entry name" value="DUF5681"/>
</dbReference>
<evidence type="ECO:0000313" key="4">
    <source>
        <dbReference type="Proteomes" id="UP000269352"/>
    </source>
</evidence>
<accession>A0A388TDN8</accession>
<proteinExistence type="predicted"/>
<reference evidence="3 4" key="1">
    <citation type="journal article" date="2019" name="ISME J.">
        <title>Genome analyses of uncultured TG2/ZB3 bacteria in 'Margulisbacteria' specifically attached to ectosymbiotic spirochetes of protists in the termite gut.</title>
        <authorList>
            <person name="Utami Y.D."/>
            <person name="Kuwahara H."/>
            <person name="Igai K."/>
            <person name="Murakami T."/>
            <person name="Sugaya K."/>
            <person name="Morikawa T."/>
            <person name="Nagura Y."/>
            <person name="Yuki M."/>
            <person name="Deevong P."/>
            <person name="Inoue T."/>
            <person name="Kihara K."/>
            <person name="Lo N."/>
            <person name="Yamada A."/>
            <person name="Ohkuma M."/>
            <person name="Hongoh Y."/>
        </authorList>
    </citation>
    <scope>NUCLEOTIDE SEQUENCE [LARGE SCALE GENOMIC DNA]</scope>
    <source>
        <strain evidence="3">NkOx7-01</strain>
    </source>
</reference>
<dbReference type="EMBL" id="BGZN01000058">
    <property type="protein sequence ID" value="GBR74604.1"/>
    <property type="molecule type" value="Genomic_DNA"/>
</dbReference>
<evidence type="ECO:0000313" key="3">
    <source>
        <dbReference type="EMBL" id="GBR74604.1"/>
    </source>
</evidence>
<name>A0A388TDN8_TERA1</name>